<protein>
    <recommendedName>
        <fullName evidence="1">50S ribosomal protein L5</fullName>
    </recommendedName>
</protein>
<keyword evidence="4" id="KW-1185">Reference proteome</keyword>
<keyword evidence="2" id="KW-0812">Transmembrane</keyword>
<name>A0ABR9THV3_9FLAO</name>
<sequence length="132" mass="15460">MKNAIKLIFGLLFIGMFSLYIIYFSSFVMPWERNEAIQSALEWGKLDTLPQDAEIISLEKRGSIFTRQFIIEFESSESEIKKWMMRSQGFKNNTPEIRNEKKIYHIHIKKSKAYGGKVEITGNKVLINMSWS</sequence>
<evidence type="ECO:0000313" key="4">
    <source>
        <dbReference type="Proteomes" id="UP000640614"/>
    </source>
</evidence>
<comment type="caution">
    <text evidence="3">The sequence shown here is derived from an EMBL/GenBank/DDBJ whole genome shotgun (WGS) entry which is preliminary data.</text>
</comment>
<accession>A0ABR9THV3</accession>
<evidence type="ECO:0000256" key="1">
    <source>
        <dbReference type="ARBA" id="ARBA00035461"/>
    </source>
</evidence>
<reference evidence="3 4" key="1">
    <citation type="submission" date="2018-07" db="EMBL/GenBank/DDBJ databases">
        <title>Genome assembly of strain KB82.</title>
        <authorList>
            <person name="Kukolya J."/>
            <person name="Horvath B."/>
            <person name="Nagy I."/>
            <person name="Toth A."/>
        </authorList>
    </citation>
    <scope>NUCLEOTIDE SEQUENCE [LARGE SCALE GENOMIC DNA]</scope>
    <source>
        <strain evidence="3 4">Kb82</strain>
    </source>
</reference>
<proteinExistence type="predicted"/>
<feature type="transmembrane region" description="Helical" evidence="2">
    <location>
        <begin position="7"/>
        <end position="31"/>
    </location>
</feature>
<evidence type="ECO:0000256" key="2">
    <source>
        <dbReference type="SAM" id="Phobius"/>
    </source>
</evidence>
<organism evidence="3 4">
    <name type="scientific">Flavobacterium hungaricum</name>
    <dbReference type="NCBI Taxonomy" id="2082725"/>
    <lineage>
        <taxon>Bacteria</taxon>
        <taxon>Pseudomonadati</taxon>
        <taxon>Bacteroidota</taxon>
        <taxon>Flavobacteriia</taxon>
        <taxon>Flavobacteriales</taxon>
        <taxon>Flavobacteriaceae</taxon>
        <taxon>Flavobacterium</taxon>
    </lineage>
</organism>
<keyword evidence="2" id="KW-1133">Transmembrane helix</keyword>
<keyword evidence="2" id="KW-0472">Membrane</keyword>
<gene>
    <name evidence="3" type="ORF">C4F50_04755</name>
</gene>
<evidence type="ECO:0000313" key="3">
    <source>
        <dbReference type="EMBL" id="MBE8724252.1"/>
    </source>
</evidence>
<dbReference type="RefSeq" id="WP_193845258.1">
    <property type="nucleotide sequence ID" value="NZ_PRDM01000001.1"/>
</dbReference>
<dbReference type="InterPro" id="IPR022803">
    <property type="entry name" value="Ribosomal_uL5_dom_sf"/>
</dbReference>
<dbReference type="Proteomes" id="UP000640614">
    <property type="component" value="Unassembled WGS sequence"/>
</dbReference>
<dbReference type="EMBL" id="PRDM01000001">
    <property type="protein sequence ID" value="MBE8724252.1"/>
    <property type="molecule type" value="Genomic_DNA"/>
</dbReference>
<dbReference type="SUPFAM" id="SSF55282">
    <property type="entry name" value="RL5-like"/>
    <property type="match status" value="1"/>
</dbReference>